<proteinExistence type="predicted"/>
<evidence type="ECO:0000313" key="2">
    <source>
        <dbReference type="EMBL" id="JAH94227.1"/>
    </source>
</evidence>
<reference evidence="2" key="2">
    <citation type="journal article" date="2015" name="Fish Shellfish Immunol.">
        <title>Early steps in the European eel (Anguilla anguilla)-Vibrio vulnificus interaction in the gills: Role of the RtxA13 toxin.</title>
        <authorList>
            <person name="Callol A."/>
            <person name="Pajuelo D."/>
            <person name="Ebbesson L."/>
            <person name="Teles M."/>
            <person name="MacKenzie S."/>
            <person name="Amaro C."/>
        </authorList>
    </citation>
    <scope>NUCLEOTIDE SEQUENCE</scope>
</reference>
<keyword evidence="1" id="KW-1133">Transmembrane helix</keyword>
<protein>
    <submittedName>
        <fullName evidence="2">Uncharacterized protein</fullName>
    </submittedName>
</protein>
<keyword evidence="1" id="KW-0812">Transmembrane</keyword>
<dbReference type="EMBL" id="GBXM01014350">
    <property type="protein sequence ID" value="JAH94227.1"/>
    <property type="molecule type" value="Transcribed_RNA"/>
</dbReference>
<reference evidence="2" key="1">
    <citation type="submission" date="2014-11" db="EMBL/GenBank/DDBJ databases">
        <authorList>
            <person name="Amaro Gonzalez C."/>
        </authorList>
    </citation>
    <scope>NUCLEOTIDE SEQUENCE</scope>
</reference>
<dbReference type="AlphaFoldDB" id="A0A0E9WV22"/>
<feature type="transmembrane region" description="Helical" evidence="1">
    <location>
        <begin position="25"/>
        <end position="58"/>
    </location>
</feature>
<name>A0A0E9WV22_ANGAN</name>
<keyword evidence="1" id="KW-0472">Membrane</keyword>
<sequence length="60" mass="6797">MSSCNSFKPQWVFPQLITSHNFMQLWLSTTGCVICLLFFVTIFFLCQLVSSCLCGLLLSV</sequence>
<evidence type="ECO:0000256" key="1">
    <source>
        <dbReference type="SAM" id="Phobius"/>
    </source>
</evidence>
<accession>A0A0E9WV22</accession>
<organism evidence="2">
    <name type="scientific">Anguilla anguilla</name>
    <name type="common">European freshwater eel</name>
    <name type="synonym">Muraena anguilla</name>
    <dbReference type="NCBI Taxonomy" id="7936"/>
    <lineage>
        <taxon>Eukaryota</taxon>
        <taxon>Metazoa</taxon>
        <taxon>Chordata</taxon>
        <taxon>Craniata</taxon>
        <taxon>Vertebrata</taxon>
        <taxon>Euteleostomi</taxon>
        <taxon>Actinopterygii</taxon>
        <taxon>Neopterygii</taxon>
        <taxon>Teleostei</taxon>
        <taxon>Anguilliformes</taxon>
        <taxon>Anguillidae</taxon>
        <taxon>Anguilla</taxon>
    </lineage>
</organism>